<dbReference type="EMBL" id="VJMH01000363">
    <property type="protein sequence ID" value="KAF0716712.1"/>
    <property type="molecule type" value="Genomic_DNA"/>
</dbReference>
<dbReference type="AlphaFoldDB" id="A0A6A5A1S3"/>
<keyword evidence="1" id="KW-0732">Signal</keyword>
<name>A0A6A5A1S3_9STRA</name>
<protein>
    <recommendedName>
        <fullName evidence="3">FAD-binding domain-containing protein</fullName>
    </recommendedName>
</protein>
<reference evidence="2" key="1">
    <citation type="submission" date="2019-06" db="EMBL/GenBank/DDBJ databases">
        <title>Genomics analysis of Aphanomyces spp. identifies a new class of oomycete effector associated with host adaptation.</title>
        <authorList>
            <person name="Gaulin E."/>
        </authorList>
    </citation>
    <scope>NUCLEOTIDE SEQUENCE</scope>
    <source>
        <strain evidence="2">CBS 578.67</strain>
    </source>
</reference>
<evidence type="ECO:0000256" key="1">
    <source>
        <dbReference type="SAM" id="SignalP"/>
    </source>
</evidence>
<accession>A0A6A5A1S3</accession>
<feature type="signal peptide" evidence="1">
    <location>
        <begin position="1"/>
        <end position="16"/>
    </location>
</feature>
<feature type="chain" id="PRO_5025357126" description="FAD-binding domain-containing protein" evidence="1">
    <location>
        <begin position="17"/>
        <end position="136"/>
    </location>
</feature>
<evidence type="ECO:0000313" key="2">
    <source>
        <dbReference type="EMBL" id="KAF0716712.1"/>
    </source>
</evidence>
<feature type="non-terminal residue" evidence="2">
    <location>
        <position position="136"/>
    </location>
</feature>
<dbReference type="InterPro" id="IPR036188">
    <property type="entry name" value="FAD/NAD-bd_sf"/>
</dbReference>
<comment type="caution">
    <text evidence="2">The sequence shown here is derived from an EMBL/GenBank/DDBJ whole genome shotgun (WGS) entry which is preliminary data.</text>
</comment>
<gene>
    <name evidence="2" type="ORF">As57867_002697</name>
</gene>
<evidence type="ECO:0008006" key="3">
    <source>
        <dbReference type="Google" id="ProtNLM"/>
    </source>
</evidence>
<dbReference type="SUPFAM" id="SSF51905">
    <property type="entry name" value="FAD/NAD(P)-binding domain"/>
    <property type="match status" value="1"/>
</dbReference>
<organism evidence="2">
    <name type="scientific">Aphanomyces stellatus</name>
    <dbReference type="NCBI Taxonomy" id="120398"/>
    <lineage>
        <taxon>Eukaryota</taxon>
        <taxon>Sar</taxon>
        <taxon>Stramenopiles</taxon>
        <taxon>Oomycota</taxon>
        <taxon>Saprolegniomycetes</taxon>
        <taxon>Saprolegniales</taxon>
        <taxon>Verrucalvaceae</taxon>
        <taxon>Aphanomyces</taxon>
    </lineage>
</organism>
<sequence length="136" mass="14159">MHALISGAGVVGAILAHTLEVKLGATVDVIDRYPTNATGGYAFLLLANGVQGLKQLGLWDAVAPICVRIDHVSFFSAASGGLLGDDKLAPDTYIVSRGPFLDAILSQRRHSIRKATLALTAAKDAESSPSDHVPPS</sequence>
<dbReference type="Gene3D" id="3.50.50.60">
    <property type="entry name" value="FAD/NAD(P)-binding domain"/>
    <property type="match status" value="1"/>
</dbReference>
<dbReference type="OrthoDB" id="2431938at2759"/>
<proteinExistence type="predicted"/>